<keyword evidence="5" id="KW-0804">Transcription</keyword>
<dbReference type="PROSITE" id="PS00675">
    <property type="entry name" value="SIGMA54_INTERACT_1"/>
    <property type="match status" value="1"/>
</dbReference>
<dbReference type="Gene3D" id="1.10.8.60">
    <property type="match status" value="1"/>
</dbReference>
<dbReference type="FunFam" id="3.40.50.300:FF:000006">
    <property type="entry name" value="DNA-binding transcriptional regulator NtrC"/>
    <property type="match status" value="1"/>
</dbReference>
<evidence type="ECO:0000313" key="8">
    <source>
        <dbReference type="Proteomes" id="UP001321825"/>
    </source>
</evidence>
<organism evidence="7 8">
    <name type="scientific">Methylomarinovum caldicuralii</name>
    <dbReference type="NCBI Taxonomy" id="438856"/>
    <lineage>
        <taxon>Bacteria</taxon>
        <taxon>Pseudomonadati</taxon>
        <taxon>Pseudomonadota</taxon>
        <taxon>Gammaproteobacteria</taxon>
        <taxon>Methylococcales</taxon>
        <taxon>Methylothermaceae</taxon>
        <taxon>Methylomarinovum</taxon>
    </lineage>
</organism>
<dbReference type="PANTHER" id="PTHR32071:SF122">
    <property type="entry name" value="SIGMA FACTOR"/>
    <property type="match status" value="1"/>
</dbReference>
<dbReference type="InterPro" id="IPR002197">
    <property type="entry name" value="HTH_Fis"/>
</dbReference>
<dbReference type="GO" id="GO:0005524">
    <property type="term" value="F:ATP binding"/>
    <property type="evidence" value="ECO:0007669"/>
    <property type="project" value="UniProtKB-KW"/>
</dbReference>
<keyword evidence="1" id="KW-0547">Nucleotide-binding</keyword>
<dbReference type="InterPro" id="IPR002078">
    <property type="entry name" value="Sigma_54_int"/>
</dbReference>
<dbReference type="SUPFAM" id="SSF46689">
    <property type="entry name" value="Homeodomain-like"/>
    <property type="match status" value="1"/>
</dbReference>
<dbReference type="InterPro" id="IPR041359">
    <property type="entry name" value="MetOD1"/>
</dbReference>
<dbReference type="AlphaFoldDB" id="A0AAU9C1J7"/>
<dbReference type="CDD" id="cd00009">
    <property type="entry name" value="AAA"/>
    <property type="match status" value="1"/>
</dbReference>
<dbReference type="InterPro" id="IPR027417">
    <property type="entry name" value="P-loop_NTPase"/>
</dbReference>
<keyword evidence="2" id="KW-0067">ATP-binding</keyword>
<dbReference type="SMART" id="SM00382">
    <property type="entry name" value="AAA"/>
    <property type="match status" value="1"/>
</dbReference>
<dbReference type="Gene3D" id="1.10.10.60">
    <property type="entry name" value="Homeodomain-like"/>
    <property type="match status" value="1"/>
</dbReference>
<evidence type="ECO:0000313" key="7">
    <source>
        <dbReference type="EMBL" id="BCX80964.1"/>
    </source>
</evidence>
<dbReference type="InterPro" id="IPR025944">
    <property type="entry name" value="Sigma_54_int_dom_CS"/>
</dbReference>
<keyword evidence="4" id="KW-0238">DNA-binding</keyword>
<dbReference type="KEGG" id="mcau:MIT9_P0542"/>
<dbReference type="InterPro" id="IPR009057">
    <property type="entry name" value="Homeodomain-like_sf"/>
</dbReference>
<sequence>MPDRPSFTQLDPVFFLQTFVLELLHACEQEGGPKTEYIERIAHSAGRFFEEAYRNDHGIDGPLDRSRYVDLILGLKNRIGGRFSLDSSDAACLRVHNTRCPFGDGVQNFPDLCRMTSSVFGGIAARNFGYAKVHIPRCIARDHGHCQVEIHLDRRLAAEVPGTEYLPPEQRRREQEEIGTLQSRIDNQLHKLWLRHSRRRGKAGKPPFIVAESPSMRRVLRLIHRVAPTDAPVLIQGETGVGKELVARAVHALSPRAGQPFVAVNCGAIPESLLESTLFGHEKGAFTGAVDVHRGVLERADGGTLFLDEIDALSPAAQVGLLRALQEGEIERVGGRSTLQVDTRVLAACNRDLARLVEEGRFREDLYYRIHVVRLEIPPLRQRPEDLPALVNLILQRLAHKYGRPQPRVNREAMARLRSHPWPGNVRELENVLERAFLFCEDEELTEVEFGALVAPESEDWSKIRARVLEQAERSYLETALRNHQGDVKAIAAAMGLTPRAVYHKLKRYRLNPAGYRAVPSR</sequence>
<dbReference type="Pfam" id="PF25601">
    <property type="entry name" value="AAA_lid_14"/>
    <property type="match status" value="1"/>
</dbReference>
<dbReference type="Pfam" id="PF02954">
    <property type="entry name" value="HTH_8"/>
    <property type="match status" value="1"/>
</dbReference>
<keyword evidence="8" id="KW-1185">Reference proteome</keyword>
<evidence type="ECO:0000256" key="5">
    <source>
        <dbReference type="ARBA" id="ARBA00023163"/>
    </source>
</evidence>
<dbReference type="RefSeq" id="WP_317705907.1">
    <property type="nucleotide sequence ID" value="NZ_AP024714.1"/>
</dbReference>
<dbReference type="EMBL" id="AP024714">
    <property type="protein sequence ID" value="BCX80964.1"/>
    <property type="molecule type" value="Genomic_DNA"/>
</dbReference>
<name>A0AAU9C1J7_9GAMM</name>
<dbReference type="GO" id="GO:0006355">
    <property type="term" value="P:regulation of DNA-templated transcription"/>
    <property type="evidence" value="ECO:0007669"/>
    <property type="project" value="InterPro"/>
</dbReference>
<protein>
    <submittedName>
        <fullName evidence="7">Two-component system, NtrC family, response regulator AtoC</fullName>
    </submittedName>
</protein>
<dbReference type="SUPFAM" id="SSF52540">
    <property type="entry name" value="P-loop containing nucleoside triphosphate hydrolases"/>
    <property type="match status" value="1"/>
</dbReference>
<gene>
    <name evidence="7" type="ORF">MIT9_P0542</name>
</gene>
<accession>A0AAU9C1J7</accession>
<evidence type="ECO:0000256" key="1">
    <source>
        <dbReference type="ARBA" id="ARBA00022741"/>
    </source>
</evidence>
<dbReference type="Proteomes" id="UP001321825">
    <property type="component" value="Chromosome"/>
</dbReference>
<dbReference type="InterPro" id="IPR003593">
    <property type="entry name" value="AAA+_ATPase"/>
</dbReference>
<keyword evidence="3" id="KW-0805">Transcription regulation</keyword>
<dbReference type="InterPro" id="IPR058031">
    <property type="entry name" value="AAA_lid_NorR"/>
</dbReference>
<dbReference type="PROSITE" id="PS50045">
    <property type="entry name" value="SIGMA54_INTERACT_4"/>
    <property type="match status" value="1"/>
</dbReference>
<evidence type="ECO:0000259" key="6">
    <source>
        <dbReference type="PROSITE" id="PS50045"/>
    </source>
</evidence>
<dbReference type="Pfam" id="PF00158">
    <property type="entry name" value="Sigma54_activat"/>
    <property type="match status" value="1"/>
</dbReference>
<evidence type="ECO:0000256" key="4">
    <source>
        <dbReference type="ARBA" id="ARBA00023125"/>
    </source>
</evidence>
<reference evidence="8" key="1">
    <citation type="journal article" date="2024" name="Int. J. Syst. Evol. Microbiol.">
        <title>Methylomarinovum tepidoasis sp. nov., a moderately thermophilic methanotroph of the family Methylothermaceae isolated from a deep-sea hydrothermal field.</title>
        <authorList>
            <person name="Hirayama H."/>
            <person name="Takaki Y."/>
            <person name="Abe M."/>
            <person name="Miyazaki M."/>
            <person name="Uematsu K."/>
            <person name="Matsui Y."/>
            <person name="Takai K."/>
        </authorList>
    </citation>
    <scope>NUCLEOTIDE SEQUENCE [LARGE SCALE GENOMIC DNA]</scope>
    <source>
        <strain evidence="8">IT-9</strain>
    </source>
</reference>
<dbReference type="PANTHER" id="PTHR32071">
    <property type="entry name" value="TRANSCRIPTIONAL REGULATORY PROTEIN"/>
    <property type="match status" value="1"/>
</dbReference>
<proteinExistence type="predicted"/>
<evidence type="ECO:0000256" key="3">
    <source>
        <dbReference type="ARBA" id="ARBA00023015"/>
    </source>
</evidence>
<dbReference type="Pfam" id="PF18546">
    <property type="entry name" value="MetOD1"/>
    <property type="match status" value="1"/>
</dbReference>
<dbReference type="PROSITE" id="PS00688">
    <property type="entry name" value="SIGMA54_INTERACT_3"/>
    <property type="match status" value="1"/>
</dbReference>
<dbReference type="PROSITE" id="PS00676">
    <property type="entry name" value="SIGMA54_INTERACT_2"/>
    <property type="match status" value="1"/>
</dbReference>
<dbReference type="InterPro" id="IPR025662">
    <property type="entry name" value="Sigma_54_int_dom_ATP-bd_1"/>
</dbReference>
<dbReference type="GO" id="GO:0043565">
    <property type="term" value="F:sequence-specific DNA binding"/>
    <property type="evidence" value="ECO:0007669"/>
    <property type="project" value="InterPro"/>
</dbReference>
<dbReference type="InterPro" id="IPR025943">
    <property type="entry name" value="Sigma_54_int_dom_ATP-bd_2"/>
</dbReference>
<dbReference type="Gene3D" id="3.40.50.300">
    <property type="entry name" value="P-loop containing nucleotide triphosphate hydrolases"/>
    <property type="match status" value="1"/>
</dbReference>
<evidence type="ECO:0000256" key="2">
    <source>
        <dbReference type="ARBA" id="ARBA00022840"/>
    </source>
</evidence>
<feature type="domain" description="Sigma-54 factor interaction" evidence="6">
    <location>
        <begin position="209"/>
        <end position="438"/>
    </location>
</feature>